<feature type="transmembrane region" description="Helical" evidence="1">
    <location>
        <begin position="95"/>
        <end position="111"/>
    </location>
</feature>
<dbReference type="OrthoDB" id="1494520at2"/>
<dbReference type="eggNOG" id="ENOG5032X7B">
    <property type="taxonomic scope" value="Bacteria"/>
</dbReference>
<reference evidence="2 3" key="1">
    <citation type="journal article" date="2013" name="Genome Announc.">
        <title>Draft Genome Sequence of Cesiribacter andamanensis Strain AMV16T, Isolated from a Soil Sample from a Mud Volcano in the Andaman Islands, India.</title>
        <authorList>
            <person name="Shivaji S."/>
            <person name="Ara S."/>
            <person name="Begum Z."/>
            <person name="Srinivas T.N."/>
            <person name="Singh A."/>
            <person name="Kumar Pinnaka A."/>
        </authorList>
    </citation>
    <scope>NUCLEOTIDE SEQUENCE [LARGE SCALE GENOMIC DNA]</scope>
    <source>
        <strain evidence="2 3">AMV16</strain>
    </source>
</reference>
<accession>M7NHM0</accession>
<dbReference type="Proteomes" id="UP000011910">
    <property type="component" value="Unassembled WGS sequence"/>
</dbReference>
<gene>
    <name evidence="2" type="ORF">ADICEAN_03600</name>
</gene>
<keyword evidence="1" id="KW-1133">Transmembrane helix</keyword>
<comment type="caution">
    <text evidence="2">The sequence shown here is derived from an EMBL/GenBank/DDBJ whole genome shotgun (WGS) entry which is preliminary data.</text>
</comment>
<dbReference type="AlphaFoldDB" id="M7NHM0"/>
<keyword evidence="1" id="KW-0472">Membrane</keyword>
<organism evidence="2 3">
    <name type="scientific">Cesiribacter andamanensis AMV16</name>
    <dbReference type="NCBI Taxonomy" id="1279009"/>
    <lineage>
        <taxon>Bacteria</taxon>
        <taxon>Pseudomonadati</taxon>
        <taxon>Bacteroidota</taxon>
        <taxon>Cytophagia</taxon>
        <taxon>Cytophagales</taxon>
        <taxon>Cesiribacteraceae</taxon>
        <taxon>Cesiribacter</taxon>
    </lineage>
</organism>
<sequence length="118" mass="14129">MKIPSLVRLPKYNKFTYEPRYYDPVKEEVTERAERIRREVEAQPSEELRGRLQAEWKQAQSRQETQAKQSSVSQLIFVVLFFFTFVGFIFYGNNALYLGLILIPVYIFLRVRQMRQNS</sequence>
<proteinExistence type="predicted"/>
<dbReference type="EMBL" id="AODQ01000129">
    <property type="protein sequence ID" value="EMR01275.1"/>
    <property type="molecule type" value="Genomic_DNA"/>
</dbReference>
<evidence type="ECO:0000313" key="3">
    <source>
        <dbReference type="Proteomes" id="UP000011910"/>
    </source>
</evidence>
<protein>
    <submittedName>
        <fullName evidence="2">Uncharacterized protein</fullName>
    </submittedName>
</protein>
<dbReference type="RefSeq" id="WP_009196980.1">
    <property type="nucleotide sequence ID" value="NZ_AODQ01000129.1"/>
</dbReference>
<name>M7NHM0_9BACT</name>
<dbReference type="STRING" id="1279009.ADICEAN_03600"/>
<evidence type="ECO:0000256" key="1">
    <source>
        <dbReference type="SAM" id="Phobius"/>
    </source>
</evidence>
<keyword evidence="3" id="KW-1185">Reference proteome</keyword>
<keyword evidence="1" id="KW-0812">Transmembrane</keyword>
<evidence type="ECO:0000313" key="2">
    <source>
        <dbReference type="EMBL" id="EMR01275.1"/>
    </source>
</evidence>